<accession>A0A5C2RZG5</accession>
<reference evidence="2" key="1">
    <citation type="journal article" date="2018" name="Genome Biol. Evol.">
        <title>Genomics and development of Lentinus tigrinus, a white-rot wood-decaying mushroom with dimorphic fruiting bodies.</title>
        <authorList>
            <person name="Wu B."/>
            <person name="Xu Z."/>
            <person name="Knudson A."/>
            <person name="Carlson A."/>
            <person name="Chen N."/>
            <person name="Kovaka S."/>
            <person name="LaButti K."/>
            <person name="Lipzen A."/>
            <person name="Pennachio C."/>
            <person name="Riley R."/>
            <person name="Schakwitz W."/>
            <person name="Umezawa K."/>
            <person name="Ohm R.A."/>
            <person name="Grigoriev I.V."/>
            <person name="Nagy L.G."/>
            <person name="Gibbons J."/>
            <person name="Hibbett D."/>
        </authorList>
    </citation>
    <scope>NUCLEOTIDE SEQUENCE [LARGE SCALE GENOMIC DNA]</scope>
    <source>
        <strain evidence="2">ALCF2SS1-6</strain>
    </source>
</reference>
<organism evidence="2 3">
    <name type="scientific">Lentinus tigrinus ALCF2SS1-6</name>
    <dbReference type="NCBI Taxonomy" id="1328759"/>
    <lineage>
        <taxon>Eukaryota</taxon>
        <taxon>Fungi</taxon>
        <taxon>Dikarya</taxon>
        <taxon>Basidiomycota</taxon>
        <taxon>Agaricomycotina</taxon>
        <taxon>Agaricomycetes</taxon>
        <taxon>Polyporales</taxon>
        <taxon>Polyporaceae</taxon>
        <taxon>Lentinus</taxon>
    </lineage>
</organism>
<protein>
    <submittedName>
        <fullName evidence="2">Uncharacterized protein</fullName>
    </submittedName>
</protein>
<evidence type="ECO:0000256" key="1">
    <source>
        <dbReference type="SAM" id="MobiDB-lite"/>
    </source>
</evidence>
<dbReference type="AlphaFoldDB" id="A0A5C2RZG5"/>
<feature type="compositionally biased region" description="Basic and acidic residues" evidence="1">
    <location>
        <begin position="24"/>
        <end position="45"/>
    </location>
</feature>
<proteinExistence type="predicted"/>
<feature type="region of interest" description="Disordered" evidence="1">
    <location>
        <begin position="1"/>
        <end position="83"/>
    </location>
</feature>
<gene>
    <name evidence="2" type="ORF">L227DRAFT_578923</name>
</gene>
<name>A0A5C2RZG5_9APHY</name>
<dbReference type="Proteomes" id="UP000313359">
    <property type="component" value="Unassembled WGS sequence"/>
</dbReference>
<dbReference type="EMBL" id="ML122288">
    <property type="protein sequence ID" value="RPD56475.1"/>
    <property type="molecule type" value="Genomic_DNA"/>
</dbReference>
<keyword evidence="3" id="KW-1185">Reference proteome</keyword>
<evidence type="ECO:0000313" key="3">
    <source>
        <dbReference type="Proteomes" id="UP000313359"/>
    </source>
</evidence>
<evidence type="ECO:0000313" key="2">
    <source>
        <dbReference type="EMBL" id="RPD56475.1"/>
    </source>
</evidence>
<sequence length="83" mass="9076">MTMPVPSLPGQVTPSRVVFRPRTPSREQRASRECCSHQPRGREAGSETLAHGPQVQVADSGLASRSRSARTPSFEARLLRPNP</sequence>